<feature type="transmembrane region" description="Helical" evidence="1">
    <location>
        <begin position="55"/>
        <end position="78"/>
    </location>
</feature>
<gene>
    <name evidence="2" type="ORF">S01H1_58367</name>
</gene>
<keyword evidence="1" id="KW-0812">Transmembrane</keyword>
<reference evidence="2" key="1">
    <citation type="journal article" date="2014" name="Front. Microbiol.">
        <title>High frequency of phylogenetically diverse reductive dehalogenase-homologous genes in deep subseafloor sedimentary metagenomes.</title>
        <authorList>
            <person name="Kawai M."/>
            <person name="Futagami T."/>
            <person name="Toyoda A."/>
            <person name="Takaki Y."/>
            <person name="Nishi S."/>
            <person name="Hori S."/>
            <person name="Arai W."/>
            <person name="Tsubouchi T."/>
            <person name="Morono Y."/>
            <person name="Uchiyama I."/>
            <person name="Ito T."/>
            <person name="Fujiyama A."/>
            <person name="Inagaki F."/>
            <person name="Takami H."/>
        </authorList>
    </citation>
    <scope>NUCLEOTIDE SEQUENCE</scope>
    <source>
        <strain evidence="2">Expedition CK06-06</strain>
    </source>
</reference>
<proteinExistence type="predicted"/>
<feature type="transmembrane region" description="Helical" evidence="1">
    <location>
        <begin position="12"/>
        <end position="35"/>
    </location>
</feature>
<protein>
    <submittedName>
        <fullName evidence="2">Uncharacterized protein</fullName>
    </submittedName>
</protein>
<dbReference type="EMBL" id="BARS01038124">
    <property type="protein sequence ID" value="GAG19026.1"/>
    <property type="molecule type" value="Genomic_DNA"/>
</dbReference>
<organism evidence="2">
    <name type="scientific">marine sediment metagenome</name>
    <dbReference type="NCBI Taxonomy" id="412755"/>
    <lineage>
        <taxon>unclassified sequences</taxon>
        <taxon>metagenomes</taxon>
        <taxon>ecological metagenomes</taxon>
    </lineage>
</organism>
<keyword evidence="1" id="KW-0472">Membrane</keyword>
<sequence>MVRSYLLTLKIINLGVFAWILITFLLSIFNFDAVITTADNEFVILSFFGAIKNVFSYMIYGGGLAIVFICAFATAGVYNQYLFDFINVFFKRYLGNWFFSTSDLTEIPDLTE</sequence>
<evidence type="ECO:0000256" key="1">
    <source>
        <dbReference type="SAM" id="Phobius"/>
    </source>
</evidence>
<dbReference type="AlphaFoldDB" id="X0X217"/>
<comment type="caution">
    <text evidence="2">The sequence shown here is derived from an EMBL/GenBank/DDBJ whole genome shotgun (WGS) entry which is preliminary data.</text>
</comment>
<accession>X0X217</accession>
<evidence type="ECO:0000313" key="2">
    <source>
        <dbReference type="EMBL" id="GAG19026.1"/>
    </source>
</evidence>
<keyword evidence="1" id="KW-1133">Transmembrane helix</keyword>
<name>X0X217_9ZZZZ</name>
<feature type="non-terminal residue" evidence="2">
    <location>
        <position position="112"/>
    </location>
</feature>